<comment type="caution">
    <text evidence="2">The sequence shown here is derived from an EMBL/GenBank/DDBJ whole genome shotgun (WGS) entry which is preliminary data.</text>
</comment>
<dbReference type="Proteomes" id="UP000663870">
    <property type="component" value="Unassembled WGS sequence"/>
</dbReference>
<dbReference type="EMBL" id="CAJNOH010000136">
    <property type="protein sequence ID" value="CAF0898204.1"/>
    <property type="molecule type" value="Genomic_DNA"/>
</dbReference>
<keyword evidence="3" id="KW-1185">Reference proteome</keyword>
<accession>A0A815Z1V4</accession>
<gene>
    <name evidence="2" type="ORF">JXQ802_LOCUS45999</name>
    <name evidence="1" type="ORF">PYM288_LOCUS9387</name>
</gene>
<dbReference type="Proteomes" id="UP000663854">
    <property type="component" value="Unassembled WGS sequence"/>
</dbReference>
<organism evidence="2 3">
    <name type="scientific">Rotaria sordida</name>
    <dbReference type="NCBI Taxonomy" id="392033"/>
    <lineage>
        <taxon>Eukaryota</taxon>
        <taxon>Metazoa</taxon>
        <taxon>Spiralia</taxon>
        <taxon>Gnathifera</taxon>
        <taxon>Rotifera</taxon>
        <taxon>Eurotatoria</taxon>
        <taxon>Bdelloidea</taxon>
        <taxon>Philodinida</taxon>
        <taxon>Philodinidae</taxon>
        <taxon>Rotaria</taxon>
    </lineage>
</organism>
<name>A0A815Z1V4_9BILA</name>
<evidence type="ECO:0000313" key="1">
    <source>
        <dbReference type="EMBL" id="CAF0898204.1"/>
    </source>
</evidence>
<dbReference type="EMBL" id="CAJNOL010004006">
    <property type="protein sequence ID" value="CAF1578894.1"/>
    <property type="molecule type" value="Genomic_DNA"/>
</dbReference>
<dbReference type="AlphaFoldDB" id="A0A815Z1V4"/>
<sequence>MLTTRINNKNFDANCITMDTVINPISPYDRSISPSVISIDMTRISSFENDINNKTNSSDTNIYQTEWKHSLKQIMMSKIPLIEKNVISVIELPSLQSNLVSSKSLFSTIIFI</sequence>
<evidence type="ECO:0000313" key="2">
    <source>
        <dbReference type="EMBL" id="CAF1578894.1"/>
    </source>
</evidence>
<reference evidence="2" key="1">
    <citation type="submission" date="2021-02" db="EMBL/GenBank/DDBJ databases">
        <authorList>
            <person name="Nowell W R."/>
        </authorList>
    </citation>
    <scope>NUCLEOTIDE SEQUENCE</scope>
</reference>
<evidence type="ECO:0000313" key="3">
    <source>
        <dbReference type="Proteomes" id="UP000663870"/>
    </source>
</evidence>
<protein>
    <submittedName>
        <fullName evidence="2">Uncharacterized protein</fullName>
    </submittedName>
</protein>
<proteinExistence type="predicted"/>